<accession>A0ACC1PMI1</accession>
<proteinExistence type="predicted"/>
<evidence type="ECO:0000313" key="2">
    <source>
        <dbReference type="Proteomes" id="UP001143856"/>
    </source>
</evidence>
<evidence type="ECO:0000313" key="1">
    <source>
        <dbReference type="EMBL" id="KAJ2995896.1"/>
    </source>
</evidence>
<organism evidence="1 2">
    <name type="scientific">Xylaria curta</name>
    <dbReference type="NCBI Taxonomy" id="42375"/>
    <lineage>
        <taxon>Eukaryota</taxon>
        <taxon>Fungi</taxon>
        <taxon>Dikarya</taxon>
        <taxon>Ascomycota</taxon>
        <taxon>Pezizomycotina</taxon>
        <taxon>Sordariomycetes</taxon>
        <taxon>Xylariomycetidae</taxon>
        <taxon>Xylariales</taxon>
        <taxon>Xylariaceae</taxon>
        <taxon>Xylaria</taxon>
    </lineage>
</organism>
<reference evidence="1" key="1">
    <citation type="submission" date="2022-10" db="EMBL/GenBank/DDBJ databases">
        <title>Genome Sequence of Xylaria curta.</title>
        <authorList>
            <person name="Buettner E."/>
        </authorList>
    </citation>
    <scope>NUCLEOTIDE SEQUENCE</scope>
    <source>
        <strain evidence="1">Babe10</strain>
    </source>
</reference>
<comment type="caution">
    <text evidence="1">The sequence shown here is derived from an EMBL/GenBank/DDBJ whole genome shotgun (WGS) entry which is preliminary data.</text>
</comment>
<sequence>MPSPLPKKRLIICCDGTWQNSDNGNAKSSNGKSEPRLQIPSNVTRISRCFKRTCSDGVFQIIYYQSGVGSRSGILDRLFGGAFGTGISENIREAYAFLCANYVNGDEIVLLGFSRGAFTARSIGGMVSDLGLLTRVGMEYFYPIFKDMQNWTNENYDDPFPTIPFTNKPKGEDAASVYRERLIEKGYSRARGNNGQGAMIRVLAIGVWDTVGCLGIPDIEILSRLGIKRCTHEYLTMPTYEFYNTHLSNKIQHGFHALALDEMRGPFTPTLWERRPQEQNTSHLCQVWFPGSHANIGGGWPDQGIADTTLAFGCEFLPDALKRAFEATVKYYTNRESESARCMSTCGACSQLRTQKPTVWAEKTIYESNKPVRPWSLHFIQSATGPLYDLLGSVTRAPGMYKKINPRNGRPLPDFLEDTNERIHPSVRYWRPQRVPRDFFDSVPQTADGGPLSLNNQPRTTSRPPDPAENTANTAAVSRESLHMLSHDLSEPWVWIYVGPEDFAPVSRIMAEETLGPFEKQLLELAAGKVPVYEYAERQHVDEFKAFHLRSFAKTMKRLHRKWHEMEKKAARLARRHHDARREQ</sequence>
<gene>
    <name evidence="1" type="ORF">NUW58_g1148</name>
</gene>
<name>A0ACC1PMI1_9PEZI</name>
<keyword evidence="2" id="KW-1185">Reference proteome</keyword>
<protein>
    <submittedName>
        <fullName evidence="1">Uncharacterized protein</fullName>
    </submittedName>
</protein>
<dbReference type="Proteomes" id="UP001143856">
    <property type="component" value="Unassembled WGS sequence"/>
</dbReference>
<dbReference type="EMBL" id="JAPDGR010000117">
    <property type="protein sequence ID" value="KAJ2995896.1"/>
    <property type="molecule type" value="Genomic_DNA"/>
</dbReference>